<feature type="signal peptide" evidence="1">
    <location>
        <begin position="1"/>
        <end position="26"/>
    </location>
</feature>
<dbReference type="EMBL" id="HACG01027428">
    <property type="protein sequence ID" value="CEK74293.1"/>
    <property type="molecule type" value="Transcribed_RNA"/>
</dbReference>
<dbReference type="EMBL" id="HACG01027429">
    <property type="protein sequence ID" value="CEK74294.1"/>
    <property type="molecule type" value="Transcribed_RNA"/>
</dbReference>
<dbReference type="AlphaFoldDB" id="A0A0B7A098"/>
<sequence length="638" mass="71401">MMLTEIRVVSCVVIVVLTSLPRDSLCCFPIEDVFADSSSWLQTTSLNSRRLIQVGEEAEDIIIVETEGLATNRELMLRCMIAYGENRYLVKVEEEHGSTRYMCYQFTPLTHYVIRQGRTEENINRKRVDCIDDHYTEDEAVLIAYKDIQPQQCPLVGGYQMIMRQGMAVDGNCVDSVHSYNPHVQFHCDGRGSGNVLVDFGKACEPPALTSSMGGRHLTHLTCVSEWEEDGFQSVLLQMRDHQQSFWCLHYKVVSSGHSSVLTGAYDSLEVFLTVDGRCSSQAFGDEDVPRNTSMFGHLIAYRQETDIRCTEKVYLESCQLNVDKCLSSVECPSYCGRCKKMLASPNCSFPANTLGSWKVVNSDRQLEITIQKTKIKSHSFGDFLCMGARDPDLEDDTYPVLQATIGPTCMPYYACAVVFSPTPGLLTFQLQPSFRNPKTGEPLPCKESHDLLALTTPPEQEEAITLINQNKLHKTACNHELRSTYPTRVPGCKVAVHQCSGTCQTFNVTFDIPSCGNETDRTYDIENKHICYATITFEDGVHGILAKTFGSGRYLCWLFSSTRLFVASPEDCNQESVTQIFSDVTAHLRYDPLSAISTLPFINNSAQTCLIQTSAAIVCVWLLGYILQTLMITNVNS</sequence>
<accession>A0A0B7A098</accession>
<organism evidence="2">
    <name type="scientific">Arion vulgaris</name>
    <dbReference type="NCBI Taxonomy" id="1028688"/>
    <lineage>
        <taxon>Eukaryota</taxon>
        <taxon>Metazoa</taxon>
        <taxon>Spiralia</taxon>
        <taxon>Lophotrochozoa</taxon>
        <taxon>Mollusca</taxon>
        <taxon>Gastropoda</taxon>
        <taxon>Heterobranchia</taxon>
        <taxon>Euthyneura</taxon>
        <taxon>Panpulmonata</taxon>
        <taxon>Eupulmonata</taxon>
        <taxon>Stylommatophora</taxon>
        <taxon>Helicina</taxon>
        <taxon>Arionoidea</taxon>
        <taxon>Arionidae</taxon>
        <taxon>Arion</taxon>
    </lineage>
</organism>
<reference evidence="2" key="1">
    <citation type="submission" date="2014-12" db="EMBL/GenBank/DDBJ databases">
        <title>Insight into the proteome of Arion vulgaris.</title>
        <authorList>
            <person name="Aradska J."/>
            <person name="Bulat T."/>
            <person name="Smidak R."/>
            <person name="Sarate P."/>
            <person name="Gangsoo J."/>
            <person name="Sialana F."/>
            <person name="Bilban M."/>
            <person name="Lubec G."/>
        </authorList>
    </citation>
    <scope>NUCLEOTIDE SEQUENCE</scope>
    <source>
        <tissue evidence="2">Skin</tissue>
    </source>
</reference>
<evidence type="ECO:0008006" key="4">
    <source>
        <dbReference type="Google" id="ProtNLM"/>
    </source>
</evidence>
<evidence type="ECO:0000313" key="3">
    <source>
        <dbReference type="EMBL" id="CEK74294.1"/>
    </source>
</evidence>
<keyword evidence="1" id="KW-0732">Signal</keyword>
<protein>
    <recommendedName>
        <fullName evidence="4">CUB domain-containing protein</fullName>
    </recommendedName>
</protein>
<evidence type="ECO:0000313" key="2">
    <source>
        <dbReference type="EMBL" id="CEK74293.1"/>
    </source>
</evidence>
<feature type="chain" id="PRO_5007391437" description="CUB domain-containing protein" evidence="1">
    <location>
        <begin position="27"/>
        <end position="638"/>
    </location>
</feature>
<evidence type="ECO:0000256" key="1">
    <source>
        <dbReference type="SAM" id="SignalP"/>
    </source>
</evidence>
<name>A0A0B7A098_9EUPU</name>
<gene>
    <name evidence="2" type="primary">ORF90479</name>
    <name evidence="3" type="synonym">ORF90485</name>
</gene>
<proteinExistence type="predicted"/>